<dbReference type="EMBL" id="AC150440">
    <property type="protein sequence ID" value="ABN06077.1"/>
    <property type="molecule type" value="Genomic_DNA"/>
</dbReference>
<reference evidence="1" key="1">
    <citation type="submission" date="2004-11" db="EMBL/GenBank/DDBJ databases">
        <authorList>
            <person name="Town C.D."/>
        </authorList>
    </citation>
    <scope>NUCLEOTIDE SEQUENCE</scope>
</reference>
<organism evidence="1">
    <name type="scientific">Medicago truncatula</name>
    <name type="common">Barrel medic</name>
    <name type="synonym">Medicago tribuloides</name>
    <dbReference type="NCBI Taxonomy" id="3880"/>
    <lineage>
        <taxon>Eukaryota</taxon>
        <taxon>Viridiplantae</taxon>
        <taxon>Streptophyta</taxon>
        <taxon>Embryophyta</taxon>
        <taxon>Tracheophyta</taxon>
        <taxon>Spermatophyta</taxon>
        <taxon>Magnoliopsida</taxon>
        <taxon>eudicotyledons</taxon>
        <taxon>Gunneridae</taxon>
        <taxon>Pentapetalae</taxon>
        <taxon>rosids</taxon>
        <taxon>fabids</taxon>
        <taxon>Fabales</taxon>
        <taxon>Fabaceae</taxon>
        <taxon>Papilionoideae</taxon>
        <taxon>50 kb inversion clade</taxon>
        <taxon>NPAAA clade</taxon>
        <taxon>Hologalegina</taxon>
        <taxon>IRL clade</taxon>
        <taxon>Trifolieae</taxon>
        <taxon>Medicago</taxon>
    </lineage>
</organism>
<proteinExistence type="predicted"/>
<reference evidence="1" key="2">
    <citation type="submission" date="2007-03" db="EMBL/GenBank/DDBJ databases">
        <authorList>
            <consortium name="The International Medicago Genome Annotation Group"/>
        </authorList>
    </citation>
    <scope>NUCLEOTIDE SEQUENCE</scope>
</reference>
<evidence type="ECO:0000313" key="1">
    <source>
        <dbReference type="EMBL" id="ABN06077.1"/>
    </source>
</evidence>
<dbReference type="AlphaFoldDB" id="A2Q2E0"/>
<sequence length="68" mass="8060">KVLTVDWANLECYPLSLVLDKLEEHIDHLKINVTTYAYDPLIHIFIIISGYAYKPYLCIRLQSHIYYC</sequence>
<protein>
    <submittedName>
        <fullName evidence="1">Uncharacterized protein</fullName>
    </submittedName>
</protein>
<gene>
    <name evidence="1" type="ORF">MtrDRAFT_AC150440g32v2</name>
</gene>
<feature type="non-terminal residue" evidence="1">
    <location>
        <position position="1"/>
    </location>
</feature>
<accession>A2Q2E0</accession>
<name>A2Q2E0_MEDTR</name>